<feature type="compositionally biased region" description="Acidic residues" evidence="1">
    <location>
        <begin position="193"/>
        <end position="202"/>
    </location>
</feature>
<proteinExistence type="predicted"/>
<dbReference type="Gene3D" id="2.60.40.2130">
    <property type="entry name" value="F-spondin domain"/>
    <property type="match status" value="1"/>
</dbReference>
<evidence type="ECO:0000313" key="3">
    <source>
        <dbReference type="EMBL" id="VDM15534.1"/>
    </source>
</evidence>
<name>A0A3P7EGC1_WUCBA</name>
<dbReference type="PANTHER" id="PTHR11311">
    <property type="entry name" value="SPONDIN"/>
    <property type="match status" value="1"/>
</dbReference>
<evidence type="ECO:0000259" key="2">
    <source>
        <dbReference type="PROSITE" id="PS51020"/>
    </source>
</evidence>
<sequence length="202" mass="22884">MTHFTDMLGASHSSNYTMWKFGMIATDGMKEIAEWGNTYKGEQEMKANENIFVGKRKVQGRTTSSFVVNKYHHLASLAAMFGPSPDWCVGISSVNLCLPDCTWIPERTFELLPFDAGTDNGPTYMSPNNPAEPRIPIHPITTKLDKRSPFYNENSDIIAPLARLKLSRKEVIKSECKTADQYQVEAYNATNTSEDEEYKDRR</sequence>
<evidence type="ECO:0000313" key="4">
    <source>
        <dbReference type="Proteomes" id="UP000270924"/>
    </source>
</evidence>
<dbReference type="InterPro" id="IPR009465">
    <property type="entry name" value="Spondin_N"/>
</dbReference>
<accession>A0A3P7EGC1</accession>
<dbReference type="PANTHER" id="PTHR11311:SF16">
    <property type="entry name" value="SPONDIN-1"/>
    <property type="match status" value="1"/>
</dbReference>
<dbReference type="AlphaFoldDB" id="A0A3P7EGC1"/>
<dbReference type="InterPro" id="IPR051418">
    <property type="entry name" value="Spondin/Thrombospondin_T1"/>
</dbReference>
<dbReference type="Pfam" id="PF06468">
    <property type="entry name" value="Spond_N"/>
    <property type="match status" value="1"/>
</dbReference>
<reference evidence="3 4" key="1">
    <citation type="submission" date="2018-11" db="EMBL/GenBank/DDBJ databases">
        <authorList>
            <consortium name="Pathogen Informatics"/>
        </authorList>
    </citation>
    <scope>NUCLEOTIDE SEQUENCE [LARGE SCALE GENOMIC DNA]</scope>
</reference>
<keyword evidence="4" id="KW-1185">Reference proteome</keyword>
<dbReference type="NCBIfam" id="NF038123">
    <property type="entry name" value="NF038123_dom"/>
    <property type="match status" value="1"/>
</dbReference>
<feature type="region of interest" description="Disordered" evidence="1">
    <location>
        <begin position="183"/>
        <end position="202"/>
    </location>
</feature>
<dbReference type="GO" id="GO:0031012">
    <property type="term" value="C:extracellular matrix"/>
    <property type="evidence" value="ECO:0007669"/>
    <property type="project" value="TreeGrafter"/>
</dbReference>
<dbReference type="PROSITE" id="PS51020">
    <property type="entry name" value="SPONDIN"/>
    <property type="match status" value="1"/>
</dbReference>
<dbReference type="InParanoid" id="A0A3P7EGC1"/>
<feature type="domain" description="Spondin" evidence="2">
    <location>
        <begin position="1"/>
        <end position="149"/>
    </location>
</feature>
<dbReference type="EMBL" id="UYWW01008009">
    <property type="protein sequence ID" value="VDM15534.1"/>
    <property type="molecule type" value="Genomic_DNA"/>
</dbReference>
<evidence type="ECO:0000256" key="1">
    <source>
        <dbReference type="SAM" id="MobiDB-lite"/>
    </source>
</evidence>
<protein>
    <recommendedName>
        <fullName evidence="2">Spondin domain-containing protein</fullName>
    </recommendedName>
</protein>
<gene>
    <name evidence="3" type="ORF">WBA_LOCUS8920</name>
</gene>
<dbReference type="InterPro" id="IPR038678">
    <property type="entry name" value="Spondin_N_sf"/>
</dbReference>
<dbReference type="OrthoDB" id="347314at2759"/>
<organism evidence="3 4">
    <name type="scientific">Wuchereria bancrofti</name>
    <dbReference type="NCBI Taxonomy" id="6293"/>
    <lineage>
        <taxon>Eukaryota</taxon>
        <taxon>Metazoa</taxon>
        <taxon>Ecdysozoa</taxon>
        <taxon>Nematoda</taxon>
        <taxon>Chromadorea</taxon>
        <taxon>Rhabditida</taxon>
        <taxon>Spirurina</taxon>
        <taxon>Spiruromorpha</taxon>
        <taxon>Filarioidea</taxon>
        <taxon>Onchocercidae</taxon>
        <taxon>Wuchereria</taxon>
    </lineage>
</organism>
<dbReference type="Proteomes" id="UP000270924">
    <property type="component" value="Unassembled WGS sequence"/>
</dbReference>
<dbReference type="GO" id="GO:0007155">
    <property type="term" value="P:cell adhesion"/>
    <property type="evidence" value="ECO:0007669"/>
    <property type="project" value="TreeGrafter"/>
</dbReference>